<dbReference type="Gene3D" id="3.20.20.70">
    <property type="entry name" value="Aldolase class I"/>
    <property type="match status" value="1"/>
</dbReference>
<name>A0A1Z4BZU4_9GAMM</name>
<comment type="catalytic activity">
    <reaction evidence="1">
        <text>2-dehydro-3-deoxy-6-phospho-D-gluconate = D-glyceraldehyde 3-phosphate + pyruvate</text>
        <dbReference type="Rhea" id="RHEA:17089"/>
        <dbReference type="ChEBI" id="CHEBI:15361"/>
        <dbReference type="ChEBI" id="CHEBI:57569"/>
        <dbReference type="ChEBI" id="CHEBI:59776"/>
        <dbReference type="EC" id="4.1.2.14"/>
    </reaction>
</comment>
<comment type="subunit">
    <text evidence="4">Homotrimer.</text>
</comment>
<organism evidence="9 10">
    <name type="scientific">Methylovulum psychrotolerans</name>
    <dbReference type="NCBI Taxonomy" id="1704499"/>
    <lineage>
        <taxon>Bacteria</taxon>
        <taxon>Pseudomonadati</taxon>
        <taxon>Pseudomonadota</taxon>
        <taxon>Gammaproteobacteria</taxon>
        <taxon>Methylococcales</taxon>
        <taxon>Methylococcaceae</taxon>
        <taxon>Methylovulum</taxon>
    </lineage>
</organism>
<comment type="pathway">
    <text evidence="2">Carbohydrate acid metabolism; 2-dehydro-3-deoxy-D-gluconate degradation; D-glyceraldehyde 3-phosphate and pyruvate from 2-dehydro-3-deoxy-D-gluconate: step 2/2.</text>
</comment>
<dbReference type="Pfam" id="PF01081">
    <property type="entry name" value="Aldolase"/>
    <property type="match status" value="1"/>
</dbReference>
<evidence type="ECO:0000256" key="2">
    <source>
        <dbReference type="ARBA" id="ARBA00004736"/>
    </source>
</evidence>
<evidence type="ECO:0000256" key="7">
    <source>
        <dbReference type="ARBA" id="ARBA00023270"/>
    </source>
</evidence>
<dbReference type="AlphaFoldDB" id="A0A1Z4BZU4"/>
<accession>A0A1Z4BZU4</accession>
<evidence type="ECO:0000313" key="9">
    <source>
        <dbReference type="EMBL" id="ASF46793.1"/>
    </source>
</evidence>
<dbReference type="InterPro" id="IPR000887">
    <property type="entry name" value="Aldlse_KDPG_KHG"/>
</dbReference>
<dbReference type="InterPro" id="IPR031337">
    <property type="entry name" value="KDPG/KHG_AS_1"/>
</dbReference>
<dbReference type="CDD" id="cd00452">
    <property type="entry name" value="KDPG_aldolase"/>
    <property type="match status" value="1"/>
</dbReference>
<evidence type="ECO:0000256" key="4">
    <source>
        <dbReference type="ARBA" id="ARBA00011233"/>
    </source>
</evidence>
<evidence type="ECO:0000256" key="1">
    <source>
        <dbReference type="ARBA" id="ARBA00000654"/>
    </source>
</evidence>
<dbReference type="PROSITE" id="PS00159">
    <property type="entry name" value="ALDOLASE_KDPG_KHG_1"/>
    <property type="match status" value="1"/>
</dbReference>
<evidence type="ECO:0000256" key="6">
    <source>
        <dbReference type="ARBA" id="ARBA00023239"/>
    </source>
</evidence>
<evidence type="ECO:0000256" key="3">
    <source>
        <dbReference type="ARBA" id="ARBA00006906"/>
    </source>
</evidence>
<gene>
    <name evidence="9" type="ORF">CEK71_12300</name>
</gene>
<dbReference type="GO" id="GO:0008675">
    <property type="term" value="F:2-dehydro-3-deoxy-phosphogluconate aldolase activity"/>
    <property type="evidence" value="ECO:0007669"/>
    <property type="project" value="UniProtKB-EC"/>
</dbReference>
<keyword evidence="7" id="KW-0704">Schiff base</keyword>
<keyword evidence="6 9" id="KW-0456">Lyase</keyword>
<dbReference type="PANTHER" id="PTHR30246">
    <property type="entry name" value="2-KETO-3-DEOXY-6-PHOSPHOGLUCONATE ALDOLASE"/>
    <property type="match status" value="1"/>
</dbReference>
<reference evidence="9 10" key="1">
    <citation type="submission" date="2017-06" db="EMBL/GenBank/DDBJ databases">
        <title>Genome Sequencing of the methanotroph Methylovulum psychrotolerants str. HV10-M2 isolated from a high-altitude environment.</title>
        <authorList>
            <person name="Mateos-Rivera A."/>
        </authorList>
    </citation>
    <scope>NUCLEOTIDE SEQUENCE [LARGE SCALE GENOMIC DNA]</scope>
    <source>
        <strain evidence="9 10">HV10_M2</strain>
    </source>
</reference>
<dbReference type="PROSITE" id="PS00160">
    <property type="entry name" value="ALDOLASE_KDPG_KHG_2"/>
    <property type="match status" value="1"/>
</dbReference>
<dbReference type="NCBIfam" id="TIGR01182">
    <property type="entry name" value="eda"/>
    <property type="match status" value="1"/>
</dbReference>
<dbReference type="EMBL" id="CP022129">
    <property type="protein sequence ID" value="ASF46793.1"/>
    <property type="molecule type" value="Genomic_DNA"/>
</dbReference>
<keyword evidence="8" id="KW-0119">Carbohydrate metabolism</keyword>
<dbReference type="PANTHER" id="PTHR30246:SF1">
    <property type="entry name" value="2-DEHYDRO-3-DEOXY-6-PHOSPHOGALACTONATE ALDOLASE-RELATED"/>
    <property type="match status" value="1"/>
</dbReference>
<keyword evidence="10" id="KW-1185">Reference proteome</keyword>
<evidence type="ECO:0000313" key="10">
    <source>
        <dbReference type="Proteomes" id="UP000197019"/>
    </source>
</evidence>
<proteinExistence type="inferred from homology"/>
<sequence length="217" mass="22400">MTTQTHWKISPKDVLNAGPVMPVMVIQNLDDAVPLAQALVAGGIRVLEITLRTPIALQAIKLISDNVKDAIVGAGTITTPEQLKAAEDAGAVFAISPGLTPKLLAAAQSSTIALIPGIASLSELMLGMEYGLDHFKFFPAEAAGGIPMLKAIAGPVPYVTFCPTGGISPENYQAYLALSNVACVGGSWLAPADVVKAKDWAKVTELAQAAIANAKTA</sequence>
<protein>
    <recommendedName>
        <fullName evidence="5">2-dehydro-3-deoxy-phosphogluconate aldolase</fullName>
        <ecNumber evidence="5">4.1.2.14</ecNumber>
    </recommendedName>
</protein>
<comment type="similarity">
    <text evidence="3">Belongs to the KHG/KDPG aldolase family.</text>
</comment>
<dbReference type="InterPro" id="IPR013785">
    <property type="entry name" value="Aldolase_TIM"/>
</dbReference>
<dbReference type="Proteomes" id="UP000197019">
    <property type="component" value="Chromosome"/>
</dbReference>
<dbReference type="OrthoDB" id="9805177at2"/>
<evidence type="ECO:0000256" key="5">
    <source>
        <dbReference type="ARBA" id="ARBA00013063"/>
    </source>
</evidence>
<dbReference type="EC" id="4.1.2.14" evidence="5"/>
<dbReference type="RefSeq" id="WP_088619665.1">
    <property type="nucleotide sequence ID" value="NZ_CP022129.1"/>
</dbReference>
<dbReference type="InterPro" id="IPR031338">
    <property type="entry name" value="KDPG/KHG_AS_2"/>
</dbReference>
<evidence type="ECO:0000256" key="8">
    <source>
        <dbReference type="ARBA" id="ARBA00023277"/>
    </source>
</evidence>
<dbReference type="NCBIfam" id="NF004325">
    <property type="entry name" value="PRK05718.1"/>
    <property type="match status" value="1"/>
</dbReference>
<dbReference type="SUPFAM" id="SSF51569">
    <property type="entry name" value="Aldolase"/>
    <property type="match status" value="1"/>
</dbReference>
<dbReference type="KEGG" id="mpsy:CEK71_12300"/>